<evidence type="ECO:0000313" key="3">
    <source>
        <dbReference type="Proteomes" id="UP000652761"/>
    </source>
</evidence>
<dbReference type="SUPFAM" id="SSF81901">
    <property type="entry name" value="HCP-like"/>
    <property type="match status" value="1"/>
</dbReference>
<reference evidence="2" key="1">
    <citation type="submission" date="2017-07" db="EMBL/GenBank/DDBJ databases">
        <title>Taro Niue Genome Assembly and Annotation.</title>
        <authorList>
            <person name="Atibalentja N."/>
            <person name="Keating K."/>
            <person name="Fields C.J."/>
        </authorList>
    </citation>
    <scope>NUCLEOTIDE SEQUENCE</scope>
    <source>
        <strain evidence="2">Niue_2</strain>
        <tissue evidence="2">Leaf</tissue>
    </source>
</reference>
<sequence>MGKRLPSAAAAVATTTTRELRRFAQLAADRLGKSSLSEVAPLKTMSSSPSTKATWWSGADPSTTGRGAAEGAAECRGERIPLSEVVSDCVRRWFQDTLKEARAGDVAMQVLVGQMYYSGYGVARNVQKGKAWISKASRCRPSALKVCEKRPGYNVSDSDSEELNDEAK</sequence>
<organism evidence="2 3">
    <name type="scientific">Colocasia esculenta</name>
    <name type="common">Wild taro</name>
    <name type="synonym">Arum esculentum</name>
    <dbReference type="NCBI Taxonomy" id="4460"/>
    <lineage>
        <taxon>Eukaryota</taxon>
        <taxon>Viridiplantae</taxon>
        <taxon>Streptophyta</taxon>
        <taxon>Embryophyta</taxon>
        <taxon>Tracheophyta</taxon>
        <taxon>Spermatophyta</taxon>
        <taxon>Magnoliopsida</taxon>
        <taxon>Liliopsida</taxon>
        <taxon>Araceae</taxon>
        <taxon>Aroideae</taxon>
        <taxon>Colocasieae</taxon>
        <taxon>Colocasia</taxon>
    </lineage>
</organism>
<dbReference type="Proteomes" id="UP000652761">
    <property type="component" value="Unassembled WGS sequence"/>
</dbReference>
<keyword evidence="3" id="KW-1185">Reference proteome</keyword>
<name>A0A843W6R5_COLES</name>
<evidence type="ECO:0000256" key="1">
    <source>
        <dbReference type="SAM" id="MobiDB-lite"/>
    </source>
</evidence>
<dbReference type="InterPro" id="IPR011990">
    <property type="entry name" value="TPR-like_helical_dom_sf"/>
</dbReference>
<dbReference type="Gene3D" id="1.25.40.10">
    <property type="entry name" value="Tetratricopeptide repeat domain"/>
    <property type="match status" value="1"/>
</dbReference>
<evidence type="ECO:0000313" key="2">
    <source>
        <dbReference type="EMBL" id="MQM06743.1"/>
    </source>
</evidence>
<accession>A0A843W6R5</accession>
<gene>
    <name evidence="2" type="ORF">Taro_039569</name>
</gene>
<dbReference type="PANTHER" id="PTHR36792">
    <property type="entry name" value="EXPRESSED PROTEIN"/>
    <property type="match status" value="1"/>
</dbReference>
<dbReference type="SMART" id="SM00671">
    <property type="entry name" value="SEL1"/>
    <property type="match status" value="1"/>
</dbReference>
<protein>
    <submittedName>
        <fullName evidence="2">Uncharacterized protein</fullName>
    </submittedName>
</protein>
<comment type="caution">
    <text evidence="2">The sequence shown here is derived from an EMBL/GenBank/DDBJ whole genome shotgun (WGS) entry which is preliminary data.</text>
</comment>
<dbReference type="SMR" id="A0A843W6R5"/>
<dbReference type="PANTHER" id="PTHR36792:SF5">
    <property type="entry name" value="SEL1 REPEAT PROTEIN"/>
    <property type="match status" value="1"/>
</dbReference>
<dbReference type="OrthoDB" id="2384430at2759"/>
<dbReference type="InterPro" id="IPR006597">
    <property type="entry name" value="Sel1-like"/>
</dbReference>
<feature type="compositionally biased region" description="Polar residues" evidence="1">
    <location>
        <begin position="44"/>
        <end position="64"/>
    </location>
</feature>
<dbReference type="EMBL" id="NMUH01003700">
    <property type="protein sequence ID" value="MQM06743.1"/>
    <property type="molecule type" value="Genomic_DNA"/>
</dbReference>
<proteinExistence type="predicted"/>
<dbReference type="AlphaFoldDB" id="A0A843W6R5"/>
<feature type="region of interest" description="Disordered" evidence="1">
    <location>
        <begin position="42"/>
        <end position="72"/>
    </location>
</feature>